<proteinExistence type="predicted"/>
<sequence>MRTWPSGVNFSYSHESADAVCRSARDTARDATSRAMAMVAVVAADALLLGEDRGG</sequence>
<reference evidence="1" key="1">
    <citation type="submission" date="2014-09" db="EMBL/GenBank/DDBJ databases">
        <authorList>
            <person name="Magalhaes I.L.F."/>
            <person name="Oliveira U."/>
            <person name="Santos F.R."/>
            <person name="Vidigal T.H.D.A."/>
            <person name="Brescovit A.D."/>
            <person name="Santos A.J."/>
        </authorList>
    </citation>
    <scope>NUCLEOTIDE SEQUENCE</scope>
    <source>
        <tissue evidence="1">Shoot tissue taken approximately 20 cm above the soil surface</tissue>
    </source>
</reference>
<dbReference type="AlphaFoldDB" id="A0A0A9DZI5"/>
<protein>
    <submittedName>
        <fullName evidence="1">Uncharacterized protein</fullName>
    </submittedName>
</protein>
<organism evidence="1">
    <name type="scientific">Arundo donax</name>
    <name type="common">Giant reed</name>
    <name type="synonym">Donax arundinaceus</name>
    <dbReference type="NCBI Taxonomy" id="35708"/>
    <lineage>
        <taxon>Eukaryota</taxon>
        <taxon>Viridiplantae</taxon>
        <taxon>Streptophyta</taxon>
        <taxon>Embryophyta</taxon>
        <taxon>Tracheophyta</taxon>
        <taxon>Spermatophyta</taxon>
        <taxon>Magnoliopsida</taxon>
        <taxon>Liliopsida</taxon>
        <taxon>Poales</taxon>
        <taxon>Poaceae</taxon>
        <taxon>PACMAD clade</taxon>
        <taxon>Arundinoideae</taxon>
        <taxon>Arundineae</taxon>
        <taxon>Arundo</taxon>
    </lineage>
</organism>
<name>A0A0A9DZI5_ARUDO</name>
<dbReference type="EMBL" id="GBRH01208753">
    <property type="protein sequence ID" value="JAD89142.1"/>
    <property type="molecule type" value="Transcribed_RNA"/>
</dbReference>
<reference evidence="1" key="2">
    <citation type="journal article" date="2015" name="Data Brief">
        <title>Shoot transcriptome of the giant reed, Arundo donax.</title>
        <authorList>
            <person name="Barrero R.A."/>
            <person name="Guerrero F.D."/>
            <person name="Moolhuijzen P."/>
            <person name="Goolsby J.A."/>
            <person name="Tidwell J."/>
            <person name="Bellgard S.E."/>
            <person name="Bellgard M.I."/>
        </authorList>
    </citation>
    <scope>NUCLEOTIDE SEQUENCE</scope>
    <source>
        <tissue evidence="1">Shoot tissue taken approximately 20 cm above the soil surface</tissue>
    </source>
</reference>
<evidence type="ECO:0000313" key="1">
    <source>
        <dbReference type="EMBL" id="JAD89142.1"/>
    </source>
</evidence>
<accession>A0A0A9DZI5</accession>